<proteinExistence type="predicted"/>
<dbReference type="Proteomes" id="UP000499080">
    <property type="component" value="Unassembled WGS sequence"/>
</dbReference>
<sequence>MIEFFENITQKNSTGEIKNALKKKSLHIKLSQIVKSNEEFAKLLMPHFPRINKDFTVGECKDFYEDTKDFTTDRIEVFIRDIKRKGAPGSNGWSIDLLEKFLLHTRNGFKVF</sequence>
<protein>
    <submittedName>
        <fullName evidence="1">Uncharacterized protein</fullName>
    </submittedName>
</protein>
<dbReference type="EMBL" id="BGPR01016736">
    <property type="protein sequence ID" value="GBN73994.1"/>
    <property type="molecule type" value="Genomic_DNA"/>
</dbReference>
<reference evidence="1 2" key="1">
    <citation type="journal article" date="2019" name="Sci. Rep.">
        <title>Orb-weaving spider Araneus ventricosus genome elucidates the spidroin gene catalogue.</title>
        <authorList>
            <person name="Kono N."/>
            <person name="Nakamura H."/>
            <person name="Ohtoshi R."/>
            <person name="Moran D.A.P."/>
            <person name="Shinohara A."/>
            <person name="Yoshida Y."/>
            <person name="Fujiwara M."/>
            <person name="Mori M."/>
            <person name="Tomita M."/>
            <person name="Arakawa K."/>
        </authorList>
    </citation>
    <scope>NUCLEOTIDE SEQUENCE [LARGE SCALE GENOMIC DNA]</scope>
</reference>
<keyword evidence="2" id="KW-1185">Reference proteome</keyword>
<evidence type="ECO:0000313" key="2">
    <source>
        <dbReference type="Proteomes" id="UP000499080"/>
    </source>
</evidence>
<evidence type="ECO:0000313" key="1">
    <source>
        <dbReference type="EMBL" id="GBN73994.1"/>
    </source>
</evidence>
<name>A0A4Y2RDZ0_ARAVE</name>
<gene>
    <name evidence="1" type="ORF">AVEN_235692_1</name>
</gene>
<accession>A0A4Y2RDZ0</accession>
<dbReference type="AlphaFoldDB" id="A0A4Y2RDZ0"/>
<organism evidence="1 2">
    <name type="scientific">Araneus ventricosus</name>
    <name type="common">Orbweaver spider</name>
    <name type="synonym">Epeira ventricosa</name>
    <dbReference type="NCBI Taxonomy" id="182803"/>
    <lineage>
        <taxon>Eukaryota</taxon>
        <taxon>Metazoa</taxon>
        <taxon>Ecdysozoa</taxon>
        <taxon>Arthropoda</taxon>
        <taxon>Chelicerata</taxon>
        <taxon>Arachnida</taxon>
        <taxon>Araneae</taxon>
        <taxon>Araneomorphae</taxon>
        <taxon>Entelegynae</taxon>
        <taxon>Araneoidea</taxon>
        <taxon>Araneidae</taxon>
        <taxon>Araneus</taxon>
    </lineage>
</organism>
<comment type="caution">
    <text evidence="1">The sequence shown here is derived from an EMBL/GenBank/DDBJ whole genome shotgun (WGS) entry which is preliminary data.</text>
</comment>